<organism evidence="1 2">
    <name type="scientific">Chytriomyces confervae</name>
    <dbReference type="NCBI Taxonomy" id="246404"/>
    <lineage>
        <taxon>Eukaryota</taxon>
        <taxon>Fungi</taxon>
        <taxon>Fungi incertae sedis</taxon>
        <taxon>Chytridiomycota</taxon>
        <taxon>Chytridiomycota incertae sedis</taxon>
        <taxon>Chytridiomycetes</taxon>
        <taxon>Chytridiales</taxon>
        <taxon>Chytriomycetaceae</taxon>
        <taxon>Chytriomyces</taxon>
    </lineage>
</organism>
<dbReference type="AlphaFoldDB" id="A0A507FQ44"/>
<sequence length="151" mass="17436">MIRSLLLSTSARTTRSFYTWNIPTDTARVTLDDGSILIRRTKEALPTHVEVDPVLALPPRLRSFPKRTPLSPEQVAECIKLRTEDPDTWTVNALCKRYNTYPGRVLELTSRSMKNSDRKQMLAAQEQKRFDALPISKKVTIVDRIRRKALW</sequence>
<dbReference type="Pfam" id="PF12824">
    <property type="entry name" value="MRP-L20"/>
    <property type="match status" value="1"/>
</dbReference>
<proteinExistence type="predicted"/>
<protein>
    <submittedName>
        <fullName evidence="1">Uncharacterized protein</fullName>
    </submittedName>
</protein>
<dbReference type="OrthoDB" id="6021263at2759"/>
<evidence type="ECO:0000313" key="2">
    <source>
        <dbReference type="Proteomes" id="UP000320333"/>
    </source>
</evidence>
<dbReference type="EMBL" id="QEAP01000027">
    <property type="protein sequence ID" value="TPX77157.1"/>
    <property type="molecule type" value="Genomic_DNA"/>
</dbReference>
<reference evidence="1 2" key="1">
    <citation type="journal article" date="2019" name="Sci. Rep.">
        <title>Comparative genomics of chytrid fungi reveal insights into the obligate biotrophic and pathogenic lifestyle of Synchytrium endobioticum.</title>
        <authorList>
            <person name="van de Vossenberg B.T.L.H."/>
            <person name="Warris S."/>
            <person name="Nguyen H.D.T."/>
            <person name="van Gent-Pelzer M.P.E."/>
            <person name="Joly D.L."/>
            <person name="van de Geest H.C."/>
            <person name="Bonants P.J.M."/>
            <person name="Smith D.S."/>
            <person name="Levesque C.A."/>
            <person name="van der Lee T.A.J."/>
        </authorList>
    </citation>
    <scope>NUCLEOTIDE SEQUENCE [LARGE SCALE GENOMIC DNA]</scope>
    <source>
        <strain evidence="1 2">CBS 675.73</strain>
    </source>
</reference>
<dbReference type="Proteomes" id="UP000320333">
    <property type="component" value="Unassembled WGS sequence"/>
</dbReference>
<comment type="caution">
    <text evidence="1">The sequence shown here is derived from an EMBL/GenBank/DDBJ whole genome shotgun (WGS) entry which is preliminary data.</text>
</comment>
<accession>A0A507FQ44</accession>
<dbReference type="STRING" id="246404.A0A507FQ44"/>
<gene>
    <name evidence="1" type="ORF">CcCBS67573_g01563</name>
</gene>
<evidence type="ECO:0000313" key="1">
    <source>
        <dbReference type="EMBL" id="TPX77157.1"/>
    </source>
</evidence>
<name>A0A507FQ44_9FUNG</name>
<keyword evidence="2" id="KW-1185">Reference proteome</keyword>